<name>A0A383F6V1_9ZZZZ</name>
<keyword evidence="1" id="KW-0472">Membrane</keyword>
<keyword evidence="1" id="KW-1133">Transmembrane helix</keyword>
<dbReference type="AlphaFoldDB" id="A0A383F6V1"/>
<evidence type="ECO:0000256" key="1">
    <source>
        <dbReference type="SAM" id="Phobius"/>
    </source>
</evidence>
<dbReference type="EMBL" id="UINC01231938">
    <property type="protein sequence ID" value="SVE64691.1"/>
    <property type="molecule type" value="Genomic_DNA"/>
</dbReference>
<proteinExistence type="predicted"/>
<reference evidence="2" key="1">
    <citation type="submission" date="2018-05" db="EMBL/GenBank/DDBJ databases">
        <authorList>
            <person name="Lanie J.A."/>
            <person name="Ng W.-L."/>
            <person name="Kazmierczak K.M."/>
            <person name="Andrzejewski T.M."/>
            <person name="Davidsen T.M."/>
            <person name="Wayne K.J."/>
            <person name="Tettelin H."/>
            <person name="Glass J.I."/>
            <person name="Rusch D."/>
            <person name="Podicherti R."/>
            <person name="Tsui H.-C.T."/>
            <person name="Winkler M.E."/>
        </authorList>
    </citation>
    <scope>NUCLEOTIDE SEQUENCE</scope>
</reference>
<protein>
    <submittedName>
        <fullName evidence="2">Uncharacterized protein</fullName>
    </submittedName>
</protein>
<gene>
    <name evidence="2" type="ORF">METZ01_LOCUS517545</name>
</gene>
<feature type="transmembrane region" description="Helical" evidence="1">
    <location>
        <begin position="17"/>
        <end position="38"/>
    </location>
</feature>
<accession>A0A383F6V1</accession>
<evidence type="ECO:0000313" key="2">
    <source>
        <dbReference type="EMBL" id="SVE64691.1"/>
    </source>
</evidence>
<keyword evidence="1" id="KW-0812">Transmembrane</keyword>
<sequence length="92" mass="9926">MDIVTDIATIVGLARDVILLLLLAAALIAVIVIARKVIGLIKVVRNTAEKAQEMLETVSEKVVTPAASNPRAFRVLGSVLGFLARRFRRSSD</sequence>
<organism evidence="2">
    <name type="scientific">marine metagenome</name>
    <dbReference type="NCBI Taxonomy" id="408172"/>
    <lineage>
        <taxon>unclassified sequences</taxon>
        <taxon>metagenomes</taxon>
        <taxon>ecological metagenomes</taxon>
    </lineage>
</organism>